<protein>
    <submittedName>
        <fullName evidence="2">Helix-turn-helix transcriptional regulator</fullName>
    </submittedName>
</protein>
<accession>A0A6N7VIV3</accession>
<dbReference type="SUPFAM" id="SSF47413">
    <property type="entry name" value="lambda repressor-like DNA-binding domains"/>
    <property type="match status" value="1"/>
</dbReference>
<dbReference type="InterPro" id="IPR001387">
    <property type="entry name" value="Cro/C1-type_HTH"/>
</dbReference>
<reference evidence="2 3" key="1">
    <citation type="submission" date="2019-08" db="EMBL/GenBank/DDBJ databases">
        <title>In-depth cultivation of the pig gut microbiome towards novel bacterial diversity and tailored functional studies.</title>
        <authorList>
            <person name="Wylensek D."/>
            <person name="Hitch T.C.A."/>
            <person name="Clavel T."/>
        </authorList>
    </citation>
    <scope>NUCLEOTIDE SEQUENCE [LARGE SCALE GENOMIC DNA]</scope>
    <source>
        <strain evidence="2 3">WCA-389-WT-5B</strain>
    </source>
</reference>
<comment type="caution">
    <text evidence="2">The sequence shown here is derived from an EMBL/GenBank/DDBJ whole genome shotgun (WGS) entry which is preliminary data.</text>
</comment>
<dbReference type="InterPro" id="IPR010982">
    <property type="entry name" value="Lambda_DNA-bd_dom_sf"/>
</dbReference>
<dbReference type="Gene3D" id="1.10.260.40">
    <property type="entry name" value="lambda repressor-like DNA-binding domains"/>
    <property type="match status" value="1"/>
</dbReference>
<name>A0A6N7VIV3_ACIFE</name>
<dbReference type="CDD" id="cd00093">
    <property type="entry name" value="HTH_XRE"/>
    <property type="match status" value="1"/>
</dbReference>
<dbReference type="Pfam" id="PF01381">
    <property type="entry name" value="HTH_3"/>
    <property type="match status" value="1"/>
</dbReference>
<evidence type="ECO:0000313" key="2">
    <source>
        <dbReference type="EMBL" id="MSS81587.1"/>
    </source>
</evidence>
<dbReference type="GO" id="GO:0003677">
    <property type="term" value="F:DNA binding"/>
    <property type="evidence" value="ECO:0007669"/>
    <property type="project" value="InterPro"/>
</dbReference>
<organism evidence="2 3">
    <name type="scientific">Acidaminococcus fermentans</name>
    <dbReference type="NCBI Taxonomy" id="905"/>
    <lineage>
        <taxon>Bacteria</taxon>
        <taxon>Bacillati</taxon>
        <taxon>Bacillota</taxon>
        <taxon>Negativicutes</taxon>
        <taxon>Acidaminococcales</taxon>
        <taxon>Acidaminococcaceae</taxon>
        <taxon>Acidaminococcus</taxon>
    </lineage>
</organism>
<evidence type="ECO:0000313" key="3">
    <source>
        <dbReference type="Proteomes" id="UP000441455"/>
    </source>
</evidence>
<sequence>MEKYTLKKAREQLGLPQDMAAFIIGVTSTTLRRWERGESTPTLEGFWKLCKLYGVEPDKICLMERR</sequence>
<proteinExistence type="predicted"/>
<dbReference type="AlphaFoldDB" id="A0A6N7VIV3"/>
<dbReference type="SMART" id="SM00530">
    <property type="entry name" value="HTH_XRE"/>
    <property type="match status" value="1"/>
</dbReference>
<gene>
    <name evidence="2" type="ORF">FX155_03040</name>
</gene>
<dbReference type="EMBL" id="VULN01000003">
    <property type="protein sequence ID" value="MSS81587.1"/>
    <property type="molecule type" value="Genomic_DNA"/>
</dbReference>
<evidence type="ECO:0000259" key="1">
    <source>
        <dbReference type="PROSITE" id="PS50943"/>
    </source>
</evidence>
<dbReference type="PROSITE" id="PS50943">
    <property type="entry name" value="HTH_CROC1"/>
    <property type="match status" value="1"/>
</dbReference>
<dbReference type="OrthoDB" id="2454744at2"/>
<feature type="domain" description="HTH cro/C1-type" evidence="1">
    <location>
        <begin position="6"/>
        <end position="60"/>
    </location>
</feature>
<dbReference type="Proteomes" id="UP000441455">
    <property type="component" value="Unassembled WGS sequence"/>
</dbReference>
<dbReference type="RefSeq" id="WP_022487016.1">
    <property type="nucleotide sequence ID" value="NZ_JALEUN010000135.1"/>
</dbReference>